<keyword evidence="3" id="KW-1185">Reference proteome</keyword>
<accession>A0ABS1LAC4</accession>
<evidence type="ECO:0000313" key="3">
    <source>
        <dbReference type="Proteomes" id="UP000636918"/>
    </source>
</evidence>
<dbReference type="Proteomes" id="UP000636918">
    <property type="component" value="Unassembled WGS sequence"/>
</dbReference>
<evidence type="ECO:0000256" key="1">
    <source>
        <dbReference type="SAM" id="MobiDB-lite"/>
    </source>
</evidence>
<feature type="compositionally biased region" description="Basic residues" evidence="1">
    <location>
        <begin position="122"/>
        <end position="135"/>
    </location>
</feature>
<proteinExistence type="predicted"/>
<organism evidence="2 3">
    <name type="scientific">Nocardioides baculatus</name>
    <dbReference type="NCBI Taxonomy" id="2801337"/>
    <lineage>
        <taxon>Bacteria</taxon>
        <taxon>Bacillati</taxon>
        <taxon>Actinomycetota</taxon>
        <taxon>Actinomycetes</taxon>
        <taxon>Propionibacteriales</taxon>
        <taxon>Nocardioidaceae</taxon>
        <taxon>Nocardioides</taxon>
    </lineage>
</organism>
<feature type="compositionally biased region" description="Basic residues" evidence="1">
    <location>
        <begin position="104"/>
        <end position="115"/>
    </location>
</feature>
<dbReference type="Pfam" id="PF05960">
    <property type="entry name" value="DUF885"/>
    <property type="match status" value="1"/>
</dbReference>
<comment type="caution">
    <text evidence="2">The sequence shown here is derived from an EMBL/GenBank/DDBJ whole genome shotgun (WGS) entry which is preliminary data.</text>
</comment>
<dbReference type="PANTHER" id="PTHR33361">
    <property type="entry name" value="GLR0591 PROTEIN"/>
    <property type="match status" value="1"/>
</dbReference>
<protein>
    <submittedName>
        <fullName evidence="2">DUF885 domain-containing protein</fullName>
    </submittedName>
</protein>
<evidence type="ECO:0000313" key="2">
    <source>
        <dbReference type="EMBL" id="MBL0748635.1"/>
    </source>
</evidence>
<feature type="compositionally biased region" description="Basic and acidic residues" evidence="1">
    <location>
        <begin position="30"/>
        <end position="53"/>
    </location>
</feature>
<dbReference type="PANTHER" id="PTHR33361:SF2">
    <property type="entry name" value="DUF885 DOMAIN-CONTAINING PROTEIN"/>
    <property type="match status" value="1"/>
</dbReference>
<feature type="region of interest" description="Disordered" evidence="1">
    <location>
        <begin position="1"/>
        <end position="183"/>
    </location>
</feature>
<dbReference type="InterPro" id="IPR010281">
    <property type="entry name" value="DUF885"/>
</dbReference>
<gene>
    <name evidence="2" type="ORF">JI751_13535</name>
</gene>
<feature type="compositionally biased region" description="Low complexity" evidence="1">
    <location>
        <begin position="54"/>
        <end position="65"/>
    </location>
</feature>
<reference evidence="2 3" key="1">
    <citation type="submission" date="2021-01" db="EMBL/GenBank/DDBJ databases">
        <title>Genome seq and assembly of Nocardiodes sp. G10.</title>
        <authorList>
            <person name="Chhetri G."/>
        </authorList>
    </citation>
    <scope>NUCLEOTIDE SEQUENCE [LARGE SCALE GENOMIC DNA]</scope>
    <source>
        <strain evidence="2 3">G10</strain>
    </source>
</reference>
<dbReference type="EMBL" id="JAERSG010000004">
    <property type="protein sequence ID" value="MBL0748635.1"/>
    <property type="molecule type" value="Genomic_DNA"/>
</dbReference>
<name>A0ABS1LAC4_9ACTN</name>
<sequence>MGAGQQTATARRLRLRGPQGGRRSHRRRLDRTPLRRCAPGDDDGRAAGGHDRPPAAAAPSCAAPRDPGRRRGRDTLGAGASLPARRRARPWPPAGRAPAEAGHRERRGPPRRPLSRRADARRARRRLRAPRRCRPVGRSPARPRCCRRGSRHAPTGLGAGPRTVPTGRAGGSRPAEPRVGGSASPVRIRVHHRRQWSQRPDLGAPGSTVGTVRVVAVTETRTIDALCDAYVDDYCALDPLTATSVGVAGHEHEMTDYSPAGFDAREALAREVVAAVEAATPVDDREAAAQDAFLERTRLEIALEDAGVNRSRMSVLWSPLHEIRGVFDLMPTEGEEAVAAIAARLEAVPAALEGLRVTLSDEARKGNVVAARQYAEVAEQVRRWTGQVGDAGDFYLGLVDRLEGGDPAHLRALAGAASAATASFGLFLSDELEPQGRDTEGVGREAYALASRYFLGAEVDLDETYAWGWTELQRLSDLMSATADRILPGADVDGAVAHLDADPERVVHGREAFRDWMQQLADRTIEEMAGVHFDIPDPIRRIECMLAPTNDGGIYYTGPSEDFARPGRMWWSVPDGIEDFHPWREVTTVYHEGVPGHHLQVAQTAYRQDTLNRWQRLMCWCSGHGEGWALYAERLMEELGFLDDPADLLGMLDGQSLRATRVIVDIGMHLELTIPEDNRLGAGGTAFHPGETWTPELGLEFMRLHCRMDDEFIQFEVKRYLGLPGQAPSYKVGERIWLEARAAVQQRQGDDFDLKAFHRAALDLGSLGLDPLRTALERL</sequence>